<accession>A0A1W6B827</accession>
<organism evidence="1 2">
    <name type="scientific">Pantoea alhagi</name>
    <dbReference type="NCBI Taxonomy" id="1891675"/>
    <lineage>
        <taxon>Bacteria</taxon>
        <taxon>Pseudomonadati</taxon>
        <taxon>Pseudomonadota</taxon>
        <taxon>Gammaproteobacteria</taxon>
        <taxon>Enterobacterales</taxon>
        <taxon>Erwiniaceae</taxon>
        <taxon>Pantoea</taxon>
    </lineage>
</organism>
<dbReference type="STRING" id="1891675.B1H58_15270"/>
<dbReference type="Proteomes" id="UP000192900">
    <property type="component" value="Chromosome"/>
</dbReference>
<gene>
    <name evidence="1" type="ORF">B1H58_15270</name>
</gene>
<name>A0A1W6B827_9GAMM</name>
<evidence type="ECO:0000313" key="1">
    <source>
        <dbReference type="EMBL" id="ARJ43258.1"/>
    </source>
</evidence>
<keyword evidence="2" id="KW-1185">Reference proteome</keyword>
<dbReference type="RefSeq" id="WP_085071314.1">
    <property type="nucleotide sequence ID" value="NZ_CP019706.1"/>
</dbReference>
<dbReference type="EMBL" id="CP019706">
    <property type="protein sequence ID" value="ARJ43258.1"/>
    <property type="molecule type" value="Genomic_DNA"/>
</dbReference>
<evidence type="ECO:0000313" key="2">
    <source>
        <dbReference type="Proteomes" id="UP000192900"/>
    </source>
</evidence>
<protein>
    <submittedName>
        <fullName evidence="1">Uncharacterized protein</fullName>
    </submittedName>
</protein>
<reference evidence="1 2" key="1">
    <citation type="submission" date="2017-02" db="EMBL/GenBank/DDBJ databases">
        <title>Complete genome sequence of the drought resistance-promoting endophyte Pantoea alhagi LTYR-11Z.</title>
        <authorList>
            <person name="Zhang L."/>
        </authorList>
    </citation>
    <scope>NUCLEOTIDE SEQUENCE [LARGE SCALE GENOMIC DNA]</scope>
    <source>
        <strain evidence="1 2">LTYR-11Z</strain>
    </source>
</reference>
<dbReference type="AlphaFoldDB" id="A0A1W6B827"/>
<dbReference type="KEGG" id="palh:B1H58_15270"/>
<sequence>MISNERLAELVAFEPKPSNEINSATQEEWRAMARELQALRKAFSEPAAWVPMSQLSLLWKKKGVVVEADLSSTQRFNEVPLYCKPTLIQ</sequence>
<proteinExistence type="predicted"/>